<protein>
    <recommendedName>
        <fullName evidence="2">SWIM-type domain-containing protein</fullName>
    </recommendedName>
</protein>
<organism evidence="3 4">
    <name type="scientific">Actinoallomurus iriomotensis</name>
    <dbReference type="NCBI Taxonomy" id="478107"/>
    <lineage>
        <taxon>Bacteria</taxon>
        <taxon>Bacillati</taxon>
        <taxon>Actinomycetota</taxon>
        <taxon>Actinomycetes</taxon>
        <taxon>Streptosporangiales</taxon>
        <taxon>Thermomonosporaceae</taxon>
        <taxon>Actinoallomurus</taxon>
    </lineage>
</organism>
<feature type="domain" description="SWIM-type" evidence="2">
    <location>
        <begin position="37"/>
        <end position="75"/>
    </location>
</feature>
<name>A0A9W6RE16_9ACTN</name>
<comment type="caution">
    <text evidence="3">The sequence shown here is derived from an EMBL/GenBank/DDBJ whole genome shotgun (WGS) entry which is preliminary data.</text>
</comment>
<evidence type="ECO:0000313" key="3">
    <source>
        <dbReference type="EMBL" id="GLY74073.1"/>
    </source>
</evidence>
<dbReference type="GO" id="GO:0008270">
    <property type="term" value="F:zinc ion binding"/>
    <property type="evidence" value="ECO:0007669"/>
    <property type="project" value="UniProtKB-KW"/>
</dbReference>
<dbReference type="EMBL" id="BSTJ01000002">
    <property type="protein sequence ID" value="GLY74073.1"/>
    <property type="molecule type" value="Genomic_DNA"/>
</dbReference>
<keyword evidence="1" id="KW-0479">Metal-binding</keyword>
<sequence length="531" mass="57673">MAGERSFERGVGYLGAVAGLEVTAGGVTATVYGGDAYGVALTFDAGEGLSGECGCPYRRDGNFCKHCVAVGLTVLNRGLDLAEARAAARDRGERLDAWLEALPREELLALLREQLTEDNALRHRLEIRAATDAGADITVLRPQIMTLLDPAPFSRYGHIEYADAFAYAEQVAGAVDALRSLPSADHRVSLAREAIERLRQVYDQIDDSSGAVGEVAAELEEVHREACATSDVDPVKTAEWLAAHLLDDGSYPEVYLGDYWGLLGDAGRSRLAELVAEASRHGGSGWAVAQVTKDIARLGGDVDTLVATLAADLAPYGQTHLTIAQELDRAGRAAEALEWAVRGLRETARHPFGADPLGDYVAERYDRDGRLADVVAVRRERFHASPSLAGYRELRDAARKAGSWDGERTAALDVLGDGPLLVDALIDDGDTDAAWRAAEEGAGDRQWLALADLTRDDRPADALTVYRRAIESRSRLTGDGNYREIARLLRSARDCHERLGTEREFASYVTGLRTAQRRKRNLLRILDQQGL</sequence>
<dbReference type="InterPro" id="IPR007527">
    <property type="entry name" value="Znf_SWIM"/>
</dbReference>
<dbReference type="PROSITE" id="PS50966">
    <property type="entry name" value="ZF_SWIM"/>
    <property type="match status" value="1"/>
</dbReference>
<keyword evidence="1" id="KW-0863">Zinc-finger</keyword>
<dbReference type="Proteomes" id="UP001165135">
    <property type="component" value="Unassembled WGS sequence"/>
</dbReference>
<accession>A0A9W6RE16</accession>
<evidence type="ECO:0000259" key="2">
    <source>
        <dbReference type="PROSITE" id="PS50966"/>
    </source>
</evidence>
<gene>
    <name evidence="3" type="ORF">Airi01_023400</name>
</gene>
<keyword evidence="1" id="KW-0862">Zinc</keyword>
<proteinExistence type="predicted"/>
<evidence type="ECO:0000313" key="4">
    <source>
        <dbReference type="Proteomes" id="UP001165135"/>
    </source>
</evidence>
<evidence type="ECO:0000256" key="1">
    <source>
        <dbReference type="PROSITE-ProRule" id="PRU00325"/>
    </source>
</evidence>
<dbReference type="AlphaFoldDB" id="A0A9W6RE16"/>
<reference evidence="3" key="1">
    <citation type="submission" date="2023-03" db="EMBL/GenBank/DDBJ databases">
        <title>Actinoallomurus iriomotensis NBRC 103681.</title>
        <authorList>
            <person name="Ichikawa N."/>
            <person name="Sato H."/>
            <person name="Tonouchi N."/>
        </authorList>
    </citation>
    <scope>NUCLEOTIDE SEQUENCE</scope>
    <source>
        <strain evidence="3">NBRC 103681</strain>
    </source>
</reference>